<keyword evidence="2" id="KW-1185">Reference proteome</keyword>
<protein>
    <recommendedName>
        <fullName evidence="3">Glycosyl transferase</fullName>
    </recommendedName>
</protein>
<comment type="caution">
    <text evidence="1">The sequence shown here is derived from an EMBL/GenBank/DDBJ whole genome shotgun (WGS) entry which is preliminary data.</text>
</comment>
<gene>
    <name evidence="1" type="ORF">FLB_24420</name>
</gene>
<dbReference type="Proteomes" id="UP000093807">
    <property type="component" value="Unassembled WGS sequence"/>
</dbReference>
<proteinExistence type="predicted"/>
<accession>A0A199XPL9</accession>
<dbReference type="PATRIC" id="fig|29536.5.peg.2541"/>
<name>A0A199XPL9_9FLAO</name>
<reference evidence="1 2" key="1">
    <citation type="submission" date="2016-06" db="EMBL/GenBank/DDBJ databases">
        <title>Draft genome sequence of Flavobacterium succinicans strain DD5b.</title>
        <authorList>
            <person name="Poehlein A."/>
            <person name="Daniel R."/>
            <person name="Simeonova D.D."/>
        </authorList>
    </citation>
    <scope>NUCLEOTIDE SEQUENCE [LARGE SCALE GENOMIC DNA]</scope>
    <source>
        <strain evidence="1 2">DD5b</strain>
    </source>
</reference>
<evidence type="ECO:0000313" key="2">
    <source>
        <dbReference type="Proteomes" id="UP000093807"/>
    </source>
</evidence>
<dbReference type="RefSeq" id="WP_064716202.1">
    <property type="nucleotide sequence ID" value="NZ_JMTM01000065.1"/>
</dbReference>
<dbReference type="EMBL" id="JMTM01000065">
    <property type="protein sequence ID" value="OAZ03196.1"/>
    <property type="molecule type" value="Genomic_DNA"/>
</dbReference>
<organism evidence="1 2">
    <name type="scientific">Flavobacterium succinicans</name>
    <dbReference type="NCBI Taxonomy" id="29536"/>
    <lineage>
        <taxon>Bacteria</taxon>
        <taxon>Pseudomonadati</taxon>
        <taxon>Bacteroidota</taxon>
        <taxon>Flavobacteriia</taxon>
        <taxon>Flavobacteriales</taxon>
        <taxon>Flavobacteriaceae</taxon>
        <taxon>Flavobacterium</taxon>
    </lineage>
</organism>
<evidence type="ECO:0000313" key="1">
    <source>
        <dbReference type="EMBL" id="OAZ03196.1"/>
    </source>
</evidence>
<evidence type="ECO:0008006" key="3">
    <source>
        <dbReference type="Google" id="ProtNLM"/>
    </source>
</evidence>
<dbReference type="Pfam" id="PF13528">
    <property type="entry name" value="Glyco_trans_1_3"/>
    <property type="match status" value="1"/>
</dbReference>
<dbReference type="AlphaFoldDB" id="A0A199XPL9"/>
<sequence length="343" mass="39591">MKIFYAIQATGNGHISRAIQLYPYLQKYGEVDFLLSGTYATLNPSIPIKYRSNGLSLHYSQCGGLDYWNIAKKIKPNQIYNDARSLPLDQYDVIINDFDSITSLACKLQKKHSVSFGHQASFRSKLTPRPERKDVMGELIFKHYAPAPQNIGLHFERYDDFILPPIIKDEILNADPKNSGHITVYLPSFQKECLEKAFNKLPNERFHWFLSDVKTKHKIKNITYYPVDQTLFNKSLIKCQGIITGGGFETPSEALYLRKKILSIPIRKHYEQECNAAALKKMGIPVIYEVGPDFDLIIENWLSLPMNYPRIEANVIPHTLDFMFDTYPQKQNRLEMNQDGLIY</sequence>
<dbReference type="OrthoDB" id="9793805at2"/>